<comment type="caution">
    <text evidence="3">The sequence shown here is derived from an EMBL/GenBank/DDBJ whole genome shotgun (WGS) entry which is preliminary data.</text>
</comment>
<keyword evidence="1" id="KW-0472">Membrane</keyword>
<protein>
    <recommendedName>
        <fullName evidence="6">Chromate transporter</fullName>
    </recommendedName>
</protein>
<accession>A0A1M6WYM5</accession>
<evidence type="ECO:0000313" key="5">
    <source>
        <dbReference type="Proteomes" id="UP000198940"/>
    </source>
</evidence>
<evidence type="ECO:0000313" key="4">
    <source>
        <dbReference type="Proteomes" id="UP000184031"/>
    </source>
</evidence>
<name>A0A1M6WYM5_9FLAO</name>
<keyword evidence="1" id="KW-1133">Transmembrane helix</keyword>
<evidence type="ECO:0008006" key="6">
    <source>
        <dbReference type="Google" id="ProtNLM"/>
    </source>
</evidence>
<organism evidence="3 4">
    <name type="scientific">Flagellimonas taeanensis</name>
    <dbReference type="NCBI Taxonomy" id="1005926"/>
    <lineage>
        <taxon>Bacteria</taxon>
        <taxon>Pseudomonadati</taxon>
        <taxon>Bacteroidota</taxon>
        <taxon>Flavobacteriia</taxon>
        <taxon>Flavobacteriales</taxon>
        <taxon>Flavobacteriaceae</taxon>
        <taxon>Flagellimonas</taxon>
    </lineage>
</organism>
<gene>
    <name evidence="2" type="ORF">SAMN04487891_104234</name>
    <name evidence="3" type="ORF">SAMN05216293_2365</name>
</gene>
<evidence type="ECO:0000313" key="2">
    <source>
        <dbReference type="EMBL" id="SFB99335.1"/>
    </source>
</evidence>
<dbReference type="Proteomes" id="UP000184031">
    <property type="component" value="Unassembled WGS sequence"/>
</dbReference>
<proteinExistence type="predicted"/>
<feature type="transmembrane region" description="Helical" evidence="1">
    <location>
        <begin position="12"/>
        <end position="32"/>
    </location>
</feature>
<dbReference type="OrthoDB" id="1373413at2"/>
<evidence type="ECO:0000313" key="3">
    <source>
        <dbReference type="EMBL" id="SHK98774.1"/>
    </source>
</evidence>
<dbReference type="AlphaFoldDB" id="A0A1M6WYM5"/>
<sequence>MEKNIKIDKLSVVQTLLSNAIPPVGFFLYFRYRNDFPNKAKKALINAAVGIPIAVIMGYIFNNYILTT</sequence>
<dbReference type="EMBL" id="FOKU01000004">
    <property type="protein sequence ID" value="SFB99335.1"/>
    <property type="molecule type" value="Genomic_DNA"/>
</dbReference>
<reference evidence="3 4" key="1">
    <citation type="submission" date="2016-11" db="EMBL/GenBank/DDBJ databases">
        <authorList>
            <person name="Varghese N."/>
            <person name="Submissions S."/>
        </authorList>
    </citation>
    <scope>NUCLEOTIDE SEQUENCE [LARGE SCALE GENOMIC DNA]</scope>
    <source>
        <strain evidence="3 4">CGMCC 1.12174</strain>
        <strain evidence="2 5">DSM 26351</strain>
    </source>
</reference>
<evidence type="ECO:0000256" key="1">
    <source>
        <dbReference type="SAM" id="Phobius"/>
    </source>
</evidence>
<feature type="transmembrane region" description="Helical" evidence="1">
    <location>
        <begin position="44"/>
        <end position="65"/>
    </location>
</feature>
<dbReference type="STRING" id="1055723.SAMN05216293_2365"/>
<dbReference type="RefSeq" id="WP_072880063.1">
    <property type="nucleotide sequence ID" value="NZ_FOKU01000004.1"/>
</dbReference>
<keyword evidence="5" id="KW-1185">Reference proteome</keyword>
<keyword evidence="1" id="KW-0812">Transmembrane</keyword>
<dbReference type="EMBL" id="FRAT01000006">
    <property type="protein sequence ID" value="SHK98774.1"/>
    <property type="molecule type" value="Genomic_DNA"/>
</dbReference>
<dbReference type="Proteomes" id="UP000198940">
    <property type="component" value="Unassembled WGS sequence"/>
</dbReference>
<accession>A0A3A1NV05</accession>